<reference evidence="1 2" key="1">
    <citation type="submission" date="2024-09" db="EMBL/GenBank/DDBJ databases">
        <authorList>
            <person name="Sun Q."/>
            <person name="Mori K."/>
        </authorList>
    </citation>
    <scope>NUCLEOTIDE SEQUENCE [LARGE SCALE GENOMIC DNA]</scope>
    <source>
        <strain evidence="1 2">CCM 7957</strain>
    </source>
</reference>
<organism evidence="1 2">
    <name type="scientific">Gordonia phosphorivorans</name>
    <dbReference type="NCBI Taxonomy" id="1056982"/>
    <lineage>
        <taxon>Bacteria</taxon>
        <taxon>Bacillati</taxon>
        <taxon>Actinomycetota</taxon>
        <taxon>Actinomycetes</taxon>
        <taxon>Mycobacteriales</taxon>
        <taxon>Gordoniaceae</taxon>
        <taxon>Gordonia</taxon>
    </lineage>
</organism>
<dbReference type="InterPro" id="IPR012349">
    <property type="entry name" value="Split_barrel_FMN-bd"/>
</dbReference>
<dbReference type="Proteomes" id="UP001589783">
    <property type="component" value="Unassembled WGS sequence"/>
</dbReference>
<dbReference type="RefSeq" id="WP_382360602.1">
    <property type="nucleotide sequence ID" value="NZ_JBHLWV010000011.1"/>
</dbReference>
<evidence type="ECO:0000313" key="2">
    <source>
        <dbReference type="Proteomes" id="UP001589783"/>
    </source>
</evidence>
<gene>
    <name evidence="1" type="ORF">ACFFJD_02810</name>
</gene>
<name>A0ABV6H5D5_9ACTN</name>
<proteinExistence type="predicted"/>
<accession>A0ABV6H5D5</accession>
<comment type="caution">
    <text evidence="1">The sequence shown here is derived from an EMBL/GenBank/DDBJ whole genome shotgun (WGS) entry which is preliminary data.</text>
</comment>
<dbReference type="Gene3D" id="2.30.110.10">
    <property type="entry name" value="Electron Transport, Fmn-binding Protein, Chain A"/>
    <property type="match status" value="1"/>
</dbReference>
<dbReference type="EMBL" id="JBHLWV010000011">
    <property type="protein sequence ID" value="MFC0313784.1"/>
    <property type="molecule type" value="Genomic_DNA"/>
</dbReference>
<dbReference type="InterPro" id="IPR004378">
    <property type="entry name" value="F420H2_quin_Rdtase"/>
</dbReference>
<dbReference type="Pfam" id="PF04075">
    <property type="entry name" value="F420H2_quin_red"/>
    <property type="match status" value="1"/>
</dbReference>
<evidence type="ECO:0000313" key="1">
    <source>
        <dbReference type="EMBL" id="MFC0313784.1"/>
    </source>
</evidence>
<sequence length="153" mass="17055">MTESTRIRLTRGERGVNGAVRWLADRGIGVAGAQTLTVRGRRTGEPHRVPVNPLTLDSRTYLVAPRGHTDWVRNVRRDPCARLRRGRRDVAVRLIELADAEPKVRVLAAYLSTWGWEVGRLLPAGLSATADHDTLRRHASLLPVFEVVPIVTD</sequence>
<keyword evidence="2" id="KW-1185">Reference proteome</keyword>
<protein>
    <submittedName>
        <fullName evidence="1">Nitroreductase/quinone reductase family protein</fullName>
    </submittedName>
</protein>